<dbReference type="AlphaFoldDB" id="A0A858R695"/>
<feature type="transmembrane region" description="Helical" evidence="9">
    <location>
        <begin position="472"/>
        <end position="499"/>
    </location>
</feature>
<dbReference type="PRINTS" id="PR00702">
    <property type="entry name" value="ACRIFLAVINRP"/>
</dbReference>
<dbReference type="Gene3D" id="3.30.2090.10">
    <property type="entry name" value="Multidrug efflux transporter AcrB TolC docking domain, DN and DC subdomains"/>
    <property type="match status" value="2"/>
</dbReference>
<keyword evidence="12" id="KW-1185">Reference proteome</keyword>
<evidence type="ECO:0000313" key="11">
    <source>
        <dbReference type="EMBL" id="QJE73059.1"/>
    </source>
</evidence>
<feature type="transmembrane region" description="Helical" evidence="9">
    <location>
        <begin position="369"/>
        <end position="391"/>
    </location>
</feature>
<keyword evidence="6 9" id="KW-0812">Transmembrane</keyword>
<protein>
    <recommendedName>
        <fullName evidence="9">Efflux pump membrane transporter</fullName>
    </recommendedName>
</protein>
<keyword evidence="5 9" id="KW-0997">Cell inner membrane</keyword>
<dbReference type="KEGG" id="acru:HHL28_08135"/>
<dbReference type="Gene3D" id="3.30.70.1430">
    <property type="entry name" value="Multidrug efflux transporter AcrB pore domain"/>
    <property type="match status" value="2"/>
</dbReference>
<dbReference type="Pfam" id="PF00873">
    <property type="entry name" value="ACR_tran"/>
    <property type="match status" value="1"/>
</dbReference>
<dbReference type="GO" id="GO:0042910">
    <property type="term" value="F:xenobiotic transmembrane transporter activity"/>
    <property type="evidence" value="ECO:0007669"/>
    <property type="project" value="TreeGrafter"/>
</dbReference>
<keyword evidence="3 9" id="KW-0813">Transport</keyword>
<comment type="subcellular location">
    <subcellularLocation>
        <location evidence="1 9">Cell inner membrane</location>
        <topology evidence="1 9">Multi-pass membrane protein</topology>
    </subcellularLocation>
</comment>
<evidence type="ECO:0000256" key="8">
    <source>
        <dbReference type="ARBA" id="ARBA00023136"/>
    </source>
</evidence>
<feature type="transmembrane region" description="Helical" evidence="9">
    <location>
        <begin position="397"/>
        <end position="419"/>
    </location>
</feature>
<dbReference type="FunFam" id="3.30.70.1430:FF:000001">
    <property type="entry name" value="Efflux pump membrane transporter"/>
    <property type="match status" value="1"/>
</dbReference>
<dbReference type="PROSITE" id="PS50156">
    <property type="entry name" value="SSD"/>
    <property type="match status" value="1"/>
</dbReference>
<dbReference type="PANTHER" id="PTHR32063">
    <property type="match status" value="1"/>
</dbReference>
<evidence type="ECO:0000256" key="4">
    <source>
        <dbReference type="ARBA" id="ARBA00022475"/>
    </source>
</evidence>
<dbReference type="InterPro" id="IPR001036">
    <property type="entry name" value="Acrflvin-R"/>
</dbReference>
<comment type="similarity">
    <text evidence="2 9">Belongs to the resistance-nodulation-cell division (RND) (TC 2.A.6) family.</text>
</comment>
<dbReference type="Proteomes" id="UP000501891">
    <property type="component" value="Chromosome"/>
</dbReference>
<dbReference type="Gene3D" id="3.30.70.1320">
    <property type="entry name" value="Multidrug efflux transporter AcrB pore domain like"/>
    <property type="match status" value="1"/>
</dbReference>
<feature type="transmembrane region" description="Helical" evidence="9">
    <location>
        <begin position="883"/>
        <end position="901"/>
    </location>
</feature>
<evidence type="ECO:0000256" key="9">
    <source>
        <dbReference type="RuleBase" id="RU364070"/>
    </source>
</evidence>
<proteinExistence type="inferred from homology"/>
<dbReference type="InterPro" id="IPR027463">
    <property type="entry name" value="AcrB_DN_DC_subdom"/>
</dbReference>
<dbReference type="Gene3D" id="1.20.1640.10">
    <property type="entry name" value="Multidrug efflux transporter AcrB transmembrane domain"/>
    <property type="match status" value="2"/>
</dbReference>
<reference evidence="11" key="1">
    <citation type="submission" date="2020-04" db="EMBL/GenBank/DDBJ databases">
        <title>A desert anoxygenic phototrophic bacterium fixes CO2 using RubisCO under aerobic conditions.</title>
        <authorList>
            <person name="Tang K."/>
        </authorList>
    </citation>
    <scope>NUCLEOTIDE SEQUENCE [LARGE SCALE GENOMIC DNA]</scope>
    <source>
        <strain evidence="11">MIMtkB3</strain>
    </source>
</reference>
<dbReference type="NCBIfam" id="TIGR00915">
    <property type="entry name" value="2A0602"/>
    <property type="match status" value="1"/>
</dbReference>
<evidence type="ECO:0000256" key="7">
    <source>
        <dbReference type="ARBA" id="ARBA00022989"/>
    </source>
</evidence>
<dbReference type="SUPFAM" id="SSF82693">
    <property type="entry name" value="Multidrug efflux transporter AcrB pore domain, PN1, PN2, PC1 and PC2 subdomains"/>
    <property type="match status" value="4"/>
</dbReference>
<keyword evidence="8 9" id="KW-0472">Membrane</keyword>
<feature type="transmembrane region" description="Helical" evidence="9">
    <location>
        <begin position="1013"/>
        <end position="1039"/>
    </location>
</feature>
<accession>A0A858R695</accession>
<evidence type="ECO:0000256" key="5">
    <source>
        <dbReference type="ARBA" id="ARBA00022519"/>
    </source>
</evidence>
<keyword evidence="7 9" id="KW-1133">Transmembrane helix</keyword>
<feature type="transmembrane region" description="Helical" evidence="9">
    <location>
        <begin position="940"/>
        <end position="960"/>
    </location>
</feature>
<dbReference type="GO" id="GO:0015562">
    <property type="term" value="F:efflux transmembrane transporter activity"/>
    <property type="evidence" value="ECO:0007669"/>
    <property type="project" value="InterPro"/>
</dbReference>
<evidence type="ECO:0000256" key="1">
    <source>
        <dbReference type="ARBA" id="ARBA00004429"/>
    </source>
</evidence>
<feature type="transmembrane region" description="Helical" evidence="9">
    <location>
        <begin position="985"/>
        <end position="1007"/>
    </location>
</feature>
<dbReference type="GO" id="GO:0005886">
    <property type="term" value="C:plasma membrane"/>
    <property type="evidence" value="ECO:0007669"/>
    <property type="project" value="UniProtKB-SubCell"/>
</dbReference>
<feature type="transmembrane region" description="Helical" evidence="9">
    <location>
        <begin position="440"/>
        <end position="460"/>
    </location>
</feature>
<dbReference type="InterPro" id="IPR000731">
    <property type="entry name" value="SSD"/>
</dbReference>
<dbReference type="InterPro" id="IPR004764">
    <property type="entry name" value="MdtF-like"/>
</dbReference>
<dbReference type="NCBIfam" id="NF000282">
    <property type="entry name" value="RND_permease_1"/>
    <property type="match status" value="1"/>
</dbReference>
<feature type="transmembrane region" description="Helical" evidence="9">
    <location>
        <begin position="549"/>
        <end position="567"/>
    </location>
</feature>
<evidence type="ECO:0000256" key="3">
    <source>
        <dbReference type="ARBA" id="ARBA00022448"/>
    </source>
</evidence>
<evidence type="ECO:0000313" key="12">
    <source>
        <dbReference type="Proteomes" id="UP000501891"/>
    </source>
</evidence>
<organism evidence="11 12">
    <name type="scientific">Aerophototrophica crusticola</name>
    <dbReference type="NCBI Taxonomy" id="1709002"/>
    <lineage>
        <taxon>Bacteria</taxon>
        <taxon>Pseudomonadati</taxon>
        <taxon>Pseudomonadota</taxon>
        <taxon>Alphaproteobacteria</taxon>
        <taxon>Rhodospirillales</taxon>
        <taxon>Rhodospirillaceae</taxon>
        <taxon>Aerophototrophica</taxon>
    </lineage>
</organism>
<evidence type="ECO:0000256" key="2">
    <source>
        <dbReference type="ARBA" id="ARBA00010942"/>
    </source>
</evidence>
<dbReference type="EMBL" id="CP051775">
    <property type="protein sequence ID" value="QJE73059.1"/>
    <property type="molecule type" value="Genomic_DNA"/>
</dbReference>
<feature type="domain" description="SSD" evidence="10">
    <location>
        <begin position="364"/>
        <end position="497"/>
    </location>
</feature>
<dbReference type="PANTHER" id="PTHR32063:SF11">
    <property type="entry name" value="CATION OR DRUG EFFLUX SYSTEM PROTEIN"/>
    <property type="match status" value="1"/>
</dbReference>
<gene>
    <name evidence="11" type="ORF">HHL28_08135</name>
</gene>
<dbReference type="Gene3D" id="3.30.70.1440">
    <property type="entry name" value="Multidrug efflux transporter AcrB pore domain"/>
    <property type="match status" value="1"/>
</dbReference>
<feature type="transmembrane region" description="Helical" evidence="9">
    <location>
        <begin position="343"/>
        <end position="362"/>
    </location>
</feature>
<name>A0A858R695_9PROT</name>
<keyword evidence="4" id="KW-1003">Cell membrane</keyword>
<sequence length="1062" mass="114839">MNMGRFFIDRPVFAIVLSIVLLTIGGISYLALPVAQYPEVVPPTVTVQATYPGANAQTVADTVAAPIEQEVNGVENMLYMSSQSTSDGQMNLTITFALGTDLDEAQVLVQNRVAVAQPRLPEEVRRIGVVTRKNSPDLLMVIHLISPDDTYDQLYISNYALLQVRDTLARVEGIGNIQIFGARDYSMRVWLDPQKIAELDMTAGDVVAAIQSQNVQVAGGQLAQPPVDTGRDYQLNLTLQGRLTEPQQFENIIVKAGEDGRIVRLVDVARVELGARDYVTNSYLDGKPAVVLAVSQLPGSNALGTAERIQETMRTISQSFPPGLEYRIIYNPTEFIAESISELIKTIIEAVALVVIVVLVFLQRWRATIIPIVAIPVSLIGTFAVMAALGFTINNLTLFGLVLAVGIVVDDAIVVVENVERYLAEGLSPKEAARRTMDEVGGALISIALVLSAVFVPTAFIEGIQGQFYRQFAVTIAVATVISAFNSLTLSPALCAMLLRGHHAGHEQAKGRLAFAGALVQRGFGAFNRGFDRLSHGYGRLVSGVTRKAGIMLVLYVVLIALTGFLFTRVPGGFIPAQDQGYLIVAVQTPEGTSLARTDDVINRAEKMILDTPGIVHTATFAGFSGATRTIATNAGAIFAVMAPFEERVAAGQSAQSLLQALQMKMFSIPEAQIFVIQPPPVQGLGTSGGFTMRIQDRAGRGPADLEAATWDMAMAANQTPGLTFVFSPFSAKAPQVFVDIDRVKAQMLDVPITNLFRTLEIYLGSSYVNDTNLFGRTFRVTAQADGNFRLDPEGIAKLETRNNQGRMVPLGSFVDFRYVTGPDRVLRYNLFPAAELQGNTLPGTSSGQAIAAMEGIAAEKLPDGFSIEWTDLSYQEKQTGNSALYIFPLCVFFVFLVLAAQYESWALPFAIILIVPMCLLSAVSGIMARGMDNNVLTQIGFVVLVGLASKNAILIVEFARQLEAEGKDRFEAVIEACRLRLRPILMTSFAFILGVVPLMIASGAGAEMRQAIGTAVFFGMLGVTFFGLVFTPVFYVVIRRFFGGRSPAPDSAHQPVQQAAE</sequence>
<dbReference type="SUPFAM" id="SSF82714">
    <property type="entry name" value="Multidrug efflux transporter AcrB TolC docking domain, DN and DC subdomains"/>
    <property type="match status" value="2"/>
</dbReference>
<feature type="transmembrane region" description="Helical" evidence="9">
    <location>
        <begin position="12"/>
        <end position="32"/>
    </location>
</feature>
<evidence type="ECO:0000259" key="10">
    <source>
        <dbReference type="PROSITE" id="PS50156"/>
    </source>
</evidence>
<evidence type="ECO:0000256" key="6">
    <source>
        <dbReference type="ARBA" id="ARBA00022692"/>
    </source>
</evidence>
<dbReference type="FunFam" id="1.20.1640.10:FF:000001">
    <property type="entry name" value="Efflux pump membrane transporter"/>
    <property type="match status" value="1"/>
</dbReference>
<dbReference type="GO" id="GO:0009636">
    <property type="term" value="P:response to toxic substance"/>
    <property type="evidence" value="ECO:0007669"/>
    <property type="project" value="UniProtKB-ARBA"/>
</dbReference>
<feature type="transmembrane region" description="Helical" evidence="9">
    <location>
        <begin position="908"/>
        <end position="928"/>
    </location>
</feature>
<dbReference type="SUPFAM" id="SSF82866">
    <property type="entry name" value="Multidrug efflux transporter AcrB transmembrane domain"/>
    <property type="match status" value="2"/>
</dbReference>